<dbReference type="Proteomes" id="UP000321960">
    <property type="component" value="Unassembled WGS sequence"/>
</dbReference>
<accession>A0A512JB77</accession>
<sequence length="78" mass="8325">MSTFQLHRGWREPDGLVTNQVTSEQAIGAATASDAVSAALGAGDFLVVDKANLAWLTNEQGSLIWSLRLDDDNPVSKP</sequence>
<dbReference type="OrthoDB" id="7998621at2"/>
<dbReference type="EMBL" id="BSPK01000027">
    <property type="protein sequence ID" value="GLS63802.1"/>
    <property type="molecule type" value="Genomic_DNA"/>
</dbReference>
<comment type="caution">
    <text evidence="1">The sequence shown here is derived from an EMBL/GenBank/DDBJ whole genome shotgun (WGS) entry which is preliminary data.</text>
</comment>
<keyword evidence="4" id="KW-1185">Reference proteome</keyword>
<reference evidence="2" key="4">
    <citation type="submission" date="2023-01" db="EMBL/GenBank/DDBJ databases">
        <title>Draft genome sequence of Methylobacterium oxalidis strain NBRC 107715.</title>
        <authorList>
            <person name="Sun Q."/>
            <person name="Mori K."/>
        </authorList>
    </citation>
    <scope>NUCLEOTIDE SEQUENCE</scope>
    <source>
        <strain evidence="2">NBRC 107715</strain>
    </source>
</reference>
<evidence type="ECO:0000313" key="3">
    <source>
        <dbReference type="Proteomes" id="UP000321960"/>
    </source>
</evidence>
<reference evidence="4" key="2">
    <citation type="journal article" date="2019" name="Int. J. Syst. Evol. Microbiol.">
        <title>The Global Catalogue of Microorganisms (GCM) 10K type strain sequencing project: providing services to taxonomists for standard genome sequencing and annotation.</title>
        <authorList>
            <consortium name="The Broad Institute Genomics Platform"/>
            <consortium name="The Broad Institute Genome Sequencing Center for Infectious Disease"/>
            <person name="Wu L."/>
            <person name="Ma J."/>
        </authorList>
    </citation>
    <scope>NUCLEOTIDE SEQUENCE [LARGE SCALE GENOMIC DNA]</scope>
    <source>
        <strain evidence="4">NBRC 107715</strain>
    </source>
</reference>
<evidence type="ECO:0000313" key="1">
    <source>
        <dbReference type="EMBL" id="GEP07254.1"/>
    </source>
</evidence>
<name>A0A512JB77_9HYPH</name>
<gene>
    <name evidence="2" type="ORF">GCM10007888_21830</name>
    <name evidence="1" type="ORF">MOX02_52920</name>
</gene>
<reference evidence="2" key="1">
    <citation type="journal article" date="2014" name="Int. J. Syst. Evol. Microbiol.">
        <title>Complete genome of a new Firmicutes species belonging to the dominant human colonic microbiota ('Ruminococcus bicirculans') reveals two chromosomes and a selective capacity to utilize plant glucans.</title>
        <authorList>
            <consortium name="NISC Comparative Sequencing Program"/>
            <person name="Wegmann U."/>
            <person name="Louis P."/>
            <person name="Goesmann A."/>
            <person name="Henrissat B."/>
            <person name="Duncan S.H."/>
            <person name="Flint H.J."/>
        </authorList>
    </citation>
    <scope>NUCLEOTIDE SEQUENCE</scope>
    <source>
        <strain evidence="2">NBRC 107715</strain>
    </source>
</reference>
<evidence type="ECO:0000313" key="4">
    <source>
        <dbReference type="Proteomes" id="UP001156856"/>
    </source>
</evidence>
<protein>
    <submittedName>
        <fullName evidence="1">Uncharacterized protein</fullName>
    </submittedName>
</protein>
<dbReference type="AlphaFoldDB" id="A0A512JB77"/>
<proteinExistence type="predicted"/>
<dbReference type="RefSeq" id="WP_147028725.1">
    <property type="nucleotide sequence ID" value="NZ_BJZU01000143.1"/>
</dbReference>
<reference evidence="1 3" key="3">
    <citation type="submission" date="2019-07" db="EMBL/GenBank/DDBJ databases">
        <title>Whole genome shotgun sequence of Methylobacterium oxalidis NBRC 107715.</title>
        <authorList>
            <person name="Hosoyama A."/>
            <person name="Uohara A."/>
            <person name="Ohji S."/>
            <person name="Ichikawa N."/>
        </authorList>
    </citation>
    <scope>NUCLEOTIDE SEQUENCE [LARGE SCALE GENOMIC DNA]</scope>
    <source>
        <strain evidence="1 3">NBRC 107715</strain>
    </source>
</reference>
<dbReference type="EMBL" id="BJZU01000143">
    <property type="protein sequence ID" value="GEP07254.1"/>
    <property type="molecule type" value="Genomic_DNA"/>
</dbReference>
<dbReference type="Proteomes" id="UP001156856">
    <property type="component" value="Unassembled WGS sequence"/>
</dbReference>
<organism evidence="1 3">
    <name type="scientific">Methylobacterium oxalidis</name>
    <dbReference type="NCBI Taxonomy" id="944322"/>
    <lineage>
        <taxon>Bacteria</taxon>
        <taxon>Pseudomonadati</taxon>
        <taxon>Pseudomonadota</taxon>
        <taxon>Alphaproteobacteria</taxon>
        <taxon>Hyphomicrobiales</taxon>
        <taxon>Methylobacteriaceae</taxon>
        <taxon>Methylobacterium</taxon>
    </lineage>
</organism>
<evidence type="ECO:0000313" key="2">
    <source>
        <dbReference type="EMBL" id="GLS63802.1"/>
    </source>
</evidence>